<dbReference type="Proteomes" id="UP000192578">
    <property type="component" value="Unassembled WGS sequence"/>
</dbReference>
<comment type="caution">
    <text evidence="2">The sequence shown here is derived from an EMBL/GenBank/DDBJ whole genome shotgun (WGS) entry which is preliminary data.</text>
</comment>
<feature type="region of interest" description="Disordered" evidence="1">
    <location>
        <begin position="32"/>
        <end position="78"/>
    </location>
</feature>
<organism evidence="2 3">
    <name type="scientific">Hypsibius exemplaris</name>
    <name type="common">Freshwater tardigrade</name>
    <dbReference type="NCBI Taxonomy" id="2072580"/>
    <lineage>
        <taxon>Eukaryota</taxon>
        <taxon>Metazoa</taxon>
        <taxon>Ecdysozoa</taxon>
        <taxon>Tardigrada</taxon>
        <taxon>Eutardigrada</taxon>
        <taxon>Parachela</taxon>
        <taxon>Hypsibioidea</taxon>
        <taxon>Hypsibiidae</taxon>
        <taxon>Hypsibius</taxon>
    </lineage>
</organism>
<gene>
    <name evidence="2" type="ORF">BV898_14154</name>
</gene>
<evidence type="ECO:0000313" key="2">
    <source>
        <dbReference type="EMBL" id="OQV11578.1"/>
    </source>
</evidence>
<reference evidence="3" key="1">
    <citation type="submission" date="2017-01" db="EMBL/GenBank/DDBJ databases">
        <title>Comparative genomics of anhydrobiosis in the tardigrade Hypsibius dujardini.</title>
        <authorList>
            <person name="Yoshida Y."/>
            <person name="Koutsovoulos G."/>
            <person name="Laetsch D."/>
            <person name="Stevens L."/>
            <person name="Kumar S."/>
            <person name="Horikawa D."/>
            <person name="Ishino K."/>
            <person name="Komine S."/>
            <person name="Tomita M."/>
            <person name="Blaxter M."/>
            <person name="Arakawa K."/>
        </authorList>
    </citation>
    <scope>NUCLEOTIDE SEQUENCE [LARGE SCALE GENOMIC DNA]</scope>
    <source>
        <strain evidence="3">Z151</strain>
    </source>
</reference>
<dbReference type="AlphaFoldDB" id="A0A1W0W8T7"/>
<proteinExistence type="predicted"/>
<name>A0A1W0W8T7_HYPEX</name>
<accession>A0A1W0W8T7</accession>
<keyword evidence="3" id="KW-1185">Reference proteome</keyword>
<evidence type="ECO:0000313" key="3">
    <source>
        <dbReference type="Proteomes" id="UP000192578"/>
    </source>
</evidence>
<evidence type="ECO:0000256" key="1">
    <source>
        <dbReference type="SAM" id="MobiDB-lite"/>
    </source>
</evidence>
<protein>
    <submittedName>
        <fullName evidence="2">Uncharacterized protein</fullName>
    </submittedName>
</protein>
<dbReference type="EMBL" id="MTYJ01000168">
    <property type="protein sequence ID" value="OQV11578.1"/>
    <property type="molecule type" value="Genomic_DNA"/>
</dbReference>
<feature type="compositionally biased region" description="Acidic residues" evidence="1">
    <location>
        <begin position="39"/>
        <end position="71"/>
    </location>
</feature>
<sequence length="78" mass="9434">MIKDADVNDLEGTRAKFRLMVSTVRIILQQRERMKMKEDEDDDVEEDEEDDLEDDEDDELDVFDSDDEEMKEDFRRRS</sequence>